<evidence type="ECO:0000256" key="5">
    <source>
        <dbReference type="SAM" id="Phobius"/>
    </source>
</evidence>
<dbReference type="PANTHER" id="PTHR23407:SF1">
    <property type="entry name" value="5-FORMYLTETRAHYDROFOLATE CYCLO-LIGASE"/>
    <property type="match status" value="1"/>
</dbReference>
<keyword evidence="5" id="KW-1133">Transmembrane helix</keyword>
<dbReference type="Proteomes" id="UP001595791">
    <property type="component" value="Unassembled WGS sequence"/>
</dbReference>
<dbReference type="InterPro" id="IPR037171">
    <property type="entry name" value="NagB/RpiA_transferase-like"/>
</dbReference>
<gene>
    <name evidence="6" type="ORF">ACFOW7_14455</name>
</gene>
<keyword evidence="5" id="KW-0472">Membrane</keyword>
<keyword evidence="7" id="KW-1185">Reference proteome</keyword>
<comment type="caution">
    <text evidence="6">The sequence shown here is derived from an EMBL/GenBank/DDBJ whole genome shotgun (WGS) entry which is preliminary data.</text>
</comment>
<dbReference type="PIRSF" id="PIRSF006806">
    <property type="entry name" value="FTHF_cligase"/>
    <property type="match status" value="1"/>
</dbReference>
<dbReference type="InterPro" id="IPR002698">
    <property type="entry name" value="FTHF_cligase"/>
</dbReference>
<reference evidence="7" key="1">
    <citation type="journal article" date="2019" name="Int. J. Syst. Evol. Microbiol.">
        <title>The Global Catalogue of Microorganisms (GCM) 10K type strain sequencing project: providing services to taxonomists for standard genome sequencing and annotation.</title>
        <authorList>
            <consortium name="The Broad Institute Genomics Platform"/>
            <consortium name="The Broad Institute Genome Sequencing Center for Infectious Disease"/>
            <person name="Wu L."/>
            <person name="Ma J."/>
        </authorList>
    </citation>
    <scope>NUCLEOTIDE SEQUENCE [LARGE SCALE GENOMIC DNA]</scope>
    <source>
        <strain evidence="7">LMG 29894</strain>
    </source>
</reference>
<comment type="similarity">
    <text evidence="1 4">Belongs to the 5-formyltetrahydrofolate cyclo-ligase family.</text>
</comment>
<keyword evidence="4" id="KW-0460">Magnesium</keyword>
<protein>
    <recommendedName>
        <fullName evidence="4">5-formyltetrahydrofolate cyclo-ligase</fullName>
        <ecNumber evidence="4">6.3.3.2</ecNumber>
    </recommendedName>
</protein>
<keyword evidence="5" id="KW-0812">Transmembrane</keyword>
<comment type="catalytic activity">
    <reaction evidence="4">
        <text>(6S)-5-formyl-5,6,7,8-tetrahydrofolate + ATP = (6R)-5,10-methenyltetrahydrofolate + ADP + phosphate</text>
        <dbReference type="Rhea" id="RHEA:10488"/>
        <dbReference type="ChEBI" id="CHEBI:30616"/>
        <dbReference type="ChEBI" id="CHEBI:43474"/>
        <dbReference type="ChEBI" id="CHEBI:57455"/>
        <dbReference type="ChEBI" id="CHEBI:57457"/>
        <dbReference type="ChEBI" id="CHEBI:456216"/>
        <dbReference type="EC" id="6.3.3.2"/>
    </reaction>
</comment>
<feature type="transmembrane region" description="Helical" evidence="5">
    <location>
        <begin position="44"/>
        <end position="63"/>
    </location>
</feature>
<dbReference type="SUPFAM" id="SSF100950">
    <property type="entry name" value="NagB/RpiA/CoA transferase-like"/>
    <property type="match status" value="1"/>
</dbReference>
<dbReference type="EMBL" id="JBHSBU010000001">
    <property type="protein sequence ID" value="MFC4160538.1"/>
    <property type="molecule type" value="Genomic_DNA"/>
</dbReference>
<evidence type="ECO:0000313" key="7">
    <source>
        <dbReference type="Proteomes" id="UP001595791"/>
    </source>
</evidence>
<name>A0ABV8MTW3_9NEIS</name>
<keyword evidence="6" id="KW-0436">Ligase</keyword>
<keyword evidence="4" id="KW-0479">Metal-binding</keyword>
<keyword evidence="2 4" id="KW-0547">Nucleotide-binding</keyword>
<dbReference type="Gene3D" id="3.40.50.10420">
    <property type="entry name" value="NagB/RpiA/CoA transferase-like"/>
    <property type="match status" value="1"/>
</dbReference>
<dbReference type="NCBIfam" id="TIGR02727">
    <property type="entry name" value="MTHFS_bact"/>
    <property type="match status" value="1"/>
</dbReference>
<comment type="cofactor">
    <cofactor evidence="4">
        <name>Mg(2+)</name>
        <dbReference type="ChEBI" id="CHEBI:18420"/>
    </cofactor>
</comment>
<dbReference type="Pfam" id="PF01812">
    <property type="entry name" value="5-FTHF_cyc-lig"/>
    <property type="match status" value="1"/>
</dbReference>
<evidence type="ECO:0000256" key="1">
    <source>
        <dbReference type="ARBA" id="ARBA00010638"/>
    </source>
</evidence>
<dbReference type="EC" id="6.3.3.2" evidence="4"/>
<keyword evidence="3 4" id="KW-0067">ATP-binding</keyword>
<dbReference type="GO" id="GO:0030272">
    <property type="term" value="F:5-formyltetrahydrofolate cyclo-ligase activity"/>
    <property type="evidence" value="ECO:0007669"/>
    <property type="project" value="UniProtKB-EC"/>
</dbReference>
<evidence type="ECO:0000313" key="6">
    <source>
        <dbReference type="EMBL" id="MFC4160538.1"/>
    </source>
</evidence>
<sequence>MNDKTDLRRQLRRRRAAVPAWLRRCAEQRVAKRAVPWLRRGWRVGAYLALGSELSLAPLMTLARRRGVRLFLPLVPARGRRLGFVAADAPAGRWRRNRYGIAEYHGRQRLAPHRLDAVFVPLVGFDAQGGRLGQGGGYYDTTFAFRLRRRWKKPTLIGVGFECQRVAQIPREAHDAPLDAVLSERAVYRPGHLSRDSRARKTAT</sequence>
<accession>A0ABV8MTW3</accession>
<proteinExistence type="inferred from homology"/>
<organism evidence="6 7">
    <name type="scientific">Chitinimonas lacunae</name>
    <dbReference type="NCBI Taxonomy" id="1963018"/>
    <lineage>
        <taxon>Bacteria</taxon>
        <taxon>Pseudomonadati</taxon>
        <taxon>Pseudomonadota</taxon>
        <taxon>Betaproteobacteria</taxon>
        <taxon>Neisseriales</taxon>
        <taxon>Chitinibacteraceae</taxon>
        <taxon>Chitinimonas</taxon>
    </lineage>
</organism>
<dbReference type="PANTHER" id="PTHR23407">
    <property type="entry name" value="ATPASE INHIBITOR/5-FORMYLTETRAHYDROFOLATE CYCLO-LIGASE"/>
    <property type="match status" value="1"/>
</dbReference>
<evidence type="ECO:0000256" key="2">
    <source>
        <dbReference type="ARBA" id="ARBA00022741"/>
    </source>
</evidence>
<dbReference type="InterPro" id="IPR024185">
    <property type="entry name" value="FTHF_cligase-like_sf"/>
</dbReference>
<dbReference type="RefSeq" id="WP_378165476.1">
    <property type="nucleotide sequence ID" value="NZ_JBHSBU010000001.1"/>
</dbReference>
<evidence type="ECO:0000256" key="3">
    <source>
        <dbReference type="ARBA" id="ARBA00022840"/>
    </source>
</evidence>
<evidence type="ECO:0000256" key="4">
    <source>
        <dbReference type="RuleBase" id="RU361279"/>
    </source>
</evidence>